<organism evidence="3 4">
    <name type="scientific">Clavibacter michiganensis subsp. insidiosus</name>
    <dbReference type="NCBI Taxonomy" id="33014"/>
    <lineage>
        <taxon>Bacteria</taxon>
        <taxon>Bacillati</taxon>
        <taxon>Actinomycetota</taxon>
        <taxon>Actinomycetes</taxon>
        <taxon>Micrococcales</taxon>
        <taxon>Microbacteriaceae</taxon>
        <taxon>Clavibacter</taxon>
    </lineage>
</organism>
<dbReference type="Proteomes" id="UP000266634">
    <property type="component" value="Unassembled WGS sequence"/>
</dbReference>
<evidence type="ECO:0000259" key="2">
    <source>
        <dbReference type="Pfam" id="PF00582"/>
    </source>
</evidence>
<dbReference type="PANTHER" id="PTHR46268:SF6">
    <property type="entry name" value="UNIVERSAL STRESS PROTEIN UP12"/>
    <property type="match status" value="1"/>
</dbReference>
<dbReference type="InterPro" id="IPR006015">
    <property type="entry name" value="Universal_stress_UspA"/>
</dbReference>
<feature type="non-terminal residue" evidence="3">
    <location>
        <position position="1"/>
    </location>
</feature>
<reference evidence="3 4" key="1">
    <citation type="submission" date="2018-08" db="EMBL/GenBank/DDBJ databases">
        <title>Genome Sequence of Clavibacter michiganensis Subspecies type strains, and the Atypical Peach-Colored Strains Isolated from Tomato.</title>
        <authorList>
            <person name="Osdaghi E."/>
            <person name="Portier P."/>
            <person name="Briand M."/>
            <person name="Jacques M.-A."/>
        </authorList>
    </citation>
    <scope>NUCLEOTIDE SEQUENCE [LARGE SCALE GENOMIC DNA]</scope>
    <source>
        <strain evidence="3 4">CFBP 6488</strain>
    </source>
</reference>
<sequence length="169" mass="17519">AGRAADAPAADPDRAAQPAIPAGSIVVGHDGSAEAQAALDQALELAAALGAPVAVVRTWSIDTAPSGAVFHDGYAASFAEIGEMVEERLRAETASRIRRHPELDVHLRSVLSQPAETLIALSHDARMLVVGSRGLGGVAGMVLGSVSERCVRHARCPILVVPRTRDPRA</sequence>
<dbReference type="InterPro" id="IPR014729">
    <property type="entry name" value="Rossmann-like_a/b/a_fold"/>
</dbReference>
<comment type="similarity">
    <text evidence="1">Belongs to the universal stress protein A family.</text>
</comment>
<dbReference type="Pfam" id="PF00582">
    <property type="entry name" value="Usp"/>
    <property type="match status" value="1"/>
</dbReference>
<protein>
    <submittedName>
        <fullName evidence="3">Universal stress protein</fullName>
    </submittedName>
</protein>
<evidence type="ECO:0000256" key="1">
    <source>
        <dbReference type="ARBA" id="ARBA00008791"/>
    </source>
</evidence>
<dbReference type="EMBL" id="QWEA01000770">
    <property type="protein sequence ID" value="RIJ14564.1"/>
    <property type="molecule type" value="Genomic_DNA"/>
</dbReference>
<comment type="caution">
    <text evidence="3">The sequence shown here is derived from an EMBL/GenBank/DDBJ whole genome shotgun (WGS) entry which is preliminary data.</text>
</comment>
<feature type="domain" description="UspA" evidence="2">
    <location>
        <begin position="24"/>
        <end position="162"/>
    </location>
</feature>
<gene>
    <name evidence="3" type="ORF">DZF93_14450</name>
</gene>
<evidence type="ECO:0000313" key="3">
    <source>
        <dbReference type="EMBL" id="RIJ14564.1"/>
    </source>
</evidence>
<name>A0A399Q7S1_9MICO</name>
<accession>A0A399Q7S1</accession>
<dbReference type="PANTHER" id="PTHR46268">
    <property type="entry name" value="STRESS RESPONSE PROTEIN NHAX"/>
    <property type="match status" value="1"/>
</dbReference>
<proteinExistence type="inferred from homology"/>
<evidence type="ECO:0000313" key="4">
    <source>
        <dbReference type="Proteomes" id="UP000266634"/>
    </source>
</evidence>
<dbReference type="SUPFAM" id="SSF52402">
    <property type="entry name" value="Adenine nucleotide alpha hydrolases-like"/>
    <property type="match status" value="1"/>
</dbReference>
<dbReference type="Gene3D" id="3.40.50.620">
    <property type="entry name" value="HUPs"/>
    <property type="match status" value="1"/>
</dbReference>
<dbReference type="PRINTS" id="PR01438">
    <property type="entry name" value="UNVRSLSTRESS"/>
</dbReference>
<dbReference type="CDD" id="cd00293">
    <property type="entry name" value="USP-like"/>
    <property type="match status" value="1"/>
</dbReference>
<dbReference type="AlphaFoldDB" id="A0A399Q7S1"/>
<dbReference type="InterPro" id="IPR006016">
    <property type="entry name" value="UspA"/>
</dbReference>